<feature type="domain" description="CID" evidence="2">
    <location>
        <begin position="3"/>
        <end position="133"/>
    </location>
</feature>
<feature type="compositionally biased region" description="Low complexity" evidence="1">
    <location>
        <begin position="316"/>
        <end position="332"/>
    </location>
</feature>
<dbReference type="InterPro" id="IPR006569">
    <property type="entry name" value="CID_dom"/>
</dbReference>
<dbReference type="GO" id="GO:0005737">
    <property type="term" value="C:cytoplasm"/>
    <property type="evidence" value="ECO:0007669"/>
    <property type="project" value="TreeGrafter"/>
</dbReference>
<evidence type="ECO:0000313" key="3">
    <source>
        <dbReference type="Proteomes" id="UP000095281"/>
    </source>
</evidence>
<name>A0A1I8BTF3_MELHA</name>
<organism evidence="3 4">
    <name type="scientific">Meloidogyne hapla</name>
    <name type="common">Root-knot nematode worm</name>
    <dbReference type="NCBI Taxonomy" id="6305"/>
    <lineage>
        <taxon>Eukaryota</taxon>
        <taxon>Metazoa</taxon>
        <taxon>Ecdysozoa</taxon>
        <taxon>Nematoda</taxon>
        <taxon>Chromadorea</taxon>
        <taxon>Rhabditida</taxon>
        <taxon>Tylenchina</taxon>
        <taxon>Tylenchomorpha</taxon>
        <taxon>Tylenchoidea</taxon>
        <taxon>Meloidogynidae</taxon>
        <taxon>Meloidogyninae</taxon>
        <taxon>Meloidogyne</taxon>
    </lineage>
</organism>
<dbReference type="SUPFAM" id="SSF48464">
    <property type="entry name" value="ENTH/VHS domain"/>
    <property type="match status" value="1"/>
</dbReference>
<dbReference type="CDD" id="cd16982">
    <property type="entry name" value="CID_Pcf11"/>
    <property type="match status" value="1"/>
</dbReference>
<proteinExistence type="predicted"/>
<dbReference type="OMA" id="WPATNSK"/>
<feature type="compositionally biased region" description="Basic and acidic residues" evidence="1">
    <location>
        <begin position="214"/>
        <end position="224"/>
    </location>
</feature>
<dbReference type="PANTHER" id="PTHR15921">
    <property type="entry name" value="PRE-MRNA CLEAVAGE COMPLEX II"/>
    <property type="match status" value="1"/>
</dbReference>
<dbReference type="Pfam" id="PF04818">
    <property type="entry name" value="CID"/>
    <property type="match status" value="1"/>
</dbReference>
<feature type="region of interest" description="Disordered" evidence="1">
    <location>
        <begin position="149"/>
        <end position="348"/>
    </location>
</feature>
<protein>
    <submittedName>
        <fullName evidence="4">CID domain-containing protein</fullName>
    </submittedName>
</protein>
<keyword evidence="3" id="KW-1185">Reference proteome</keyword>
<dbReference type="GO" id="GO:0005849">
    <property type="term" value="C:mRNA cleavage factor complex"/>
    <property type="evidence" value="ECO:0007669"/>
    <property type="project" value="TreeGrafter"/>
</dbReference>
<reference evidence="4" key="1">
    <citation type="submission" date="2016-11" db="UniProtKB">
        <authorList>
            <consortium name="WormBaseParasite"/>
        </authorList>
    </citation>
    <scope>IDENTIFICATION</scope>
</reference>
<feature type="compositionally biased region" description="Low complexity" evidence="1">
    <location>
        <begin position="150"/>
        <end position="164"/>
    </location>
</feature>
<feature type="compositionally biased region" description="Basic and acidic residues" evidence="1">
    <location>
        <begin position="267"/>
        <end position="280"/>
    </location>
</feature>
<dbReference type="PANTHER" id="PTHR15921:SF3">
    <property type="entry name" value="PRE-MRNA CLEAVAGE COMPLEX 2 PROTEIN PCF11"/>
    <property type="match status" value="1"/>
</dbReference>
<dbReference type="InterPro" id="IPR047415">
    <property type="entry name" value="Pcf11_CID"/>
</dbReference>
<dbReference type="Gene3D" id="1.25.40.90">
    <property type="match status" value="1"/>
</dbReference>
<accession>A0A1I8BTF3</accession>
<sequence>MVSASEAAEEYRAVLSDLSRNDKTQINLLTILAEDYASYSSEIVRVIEESLYNCSIPLKIVMLYVIDSIVKNVQVTGGYRELFAKKIVDMIVHVFKEGDERTRASIYRLRCTWADVFTKSKLYMIDTKIHSVDRAWPIMNPDLKIEPLPQQQTTGQQGGHVVHVNPKFLNGKQPTTVKQEKQENKQQEKQPEKVQEKKKTPPVETNKTATQPIKIEEADSDKNVRQRKIPKKTKENNNNTTTSSASTATKTTTTTTTKTSKESAVVKPKESVAVKKEMPQKPESLLSLKLECPPPQQHPSQQSLHKGGPPPKRPRTTTTVQHSSSNISSKSIPRLKPQQPRVSKQNVPEPSRALGAHAFNVVMTSQPTPSLQPQIPPQQLQHQPPQQQLQPPQIQQFQQIPTSSVAGDQTVMIPQVSSASIPPPNLQQPPPFIKEHPPPQLPMMPQHSFPSPVQNVQHNIQNVTPRLPGVPENNRIFVDGKAYEVFYLEQVAVIERNGLPHRVSFAGPPRDVIIDGMGHRMSFGEQKQVLIDGEIHLLRFGAPSRELYMGNFPFKGAFGGPPIIATINGRRHEIRLCGPPPEVRIDPEPSYELMRYMPAIRQQQQQMPQQQQRQIPQQPKIEAKKDPVLDVTSLLQRLKNSGILSQLNQVERKNHERQAAIEARNTTLGRSNSPPVPCAHRFEHMERRAMPMAGFDLFSMRSLIIRYDSFIDSIHKQRRCCQHCGIGFKELYGEAYQRHIDWHLQDTLKMKDPRHKYTRSQTWFMLDDWFSYSESELVNKINTSESDKSQQRQSSPTEGVGNKDASTSQDGQQATNDNAGGVDAISDSIETKECCVCHEQFEEYWDEDEDVWRLRDSVVVDGKAFHMYCRDDAAAASSTTINEDK</sequence>
<dbReference type="GO" id="GO:0003729">
    <property type="term" value="F:mRNA binding"/>
    <property type="evidence" value="ECO:0007669"/>
    <property type="project" value="InterPro"/>
</dbReference>
<feature type="compositionally biased region" description="Polar residues" evidence="1">
    <location>
        <begin position="804"/>
        <end position="818"/>
    </location>
</feature>
<dbReference type="InterPro" id="IPR008942">
    <property type="entry name" value="ENTH_VHS"/>
</dbReference>
<evidence type="ECO:0000313" key="4">
    <source>
        <dbReference type="WBParaSite" id="MhA1_Contig53.frz3.gene18"/>
    </source>
</evidence>
<feature type="region of interest" description="Disordered" evidence="1">
    <location>
        <begin position="782"/>
        <end position="823"/>
    </location>
</feature>
<feature type="compositionally biased region" description="Low complexity" evidence="1">
    <location>
        <begin position="236"/>
        <end position="258"/>
    </location>
</feature>
<dbReference type="AlphaFoldDB" id="A0A1I8BTF3"/>
<evidence type="ECO:0000259" key="2">
    <source>
        <dbReference type="PROSITE" id="PS51391"/>
    </source>
</evidence>
<dbReference type="Proteomes" id="UP000095281">
    <property type="component" value="Unplaced"/>
</dbReference>
<dbReference type="GO" id="GO:0000993">
    <property type="term" value="F:RNA polymerase II complex binding"/>
    <property type="evidence" value="ECO:0007669"/>
    <property type="project" value="InterPro"/>
</dbReference>
<feature type="compositionally biased region" description="Basic and acidic residues" evidence="1">
    <location>
        <begin position="178"/>
        <end position="201"/>
    </location>
</feature>
<dbReference type="PROSITE" id="PS51391">
    <property type="entry name" value="CID"/>
    <property type="match status" value="1"/>
</dbReference>
<dbReference type="InterPro" id="IPR045154">
    <property type="entry name" value="PCF11-like"/>
</dbReference>
<dbReference type="GO" id="GO:0031124">
    <property type="term" value="P:mRNA 3'-end processing"/>
    <property type="evidence" value="ECO:0007669"/>
    <property type="project" value="InterPro"/>
</dbReference>
<dbReference type="WBParaSite" id="MhA1_Contig53.frz3.gene18">
    <property type="protein sequence ID" value="MhA1_Contig53.frz3.gene18"/>
    <property type="gene ID" value="MhA1_Contig53.frz3.gene18"/>
</dbReference>
<dbReference type="GO" id="GO:0006369">
    <property type="term" value="P:termination of RNA polymerase II transcription"/>
    <property type="evidence" value="ECO:0007669"/>
    <property type="project" value="InterPro"/>
</dbReference>
<feature type="compositionally biased region" description="Low complexity" evidence="1">
    <location>
        <begin position="298"/>
        <end position="307"/>
    </location>
</feature>
<feature type="region of interest" description="Disordered" evidence="1">
    <location>
        <begin position="366"/>
        <end position="402"/>
    </location>
</feature>
<dbReference type="SMART" id="SM00582">
    <property type="entry name" value="RPR"/>
    <property type="match status" value="1"/>
</dbReference>
<evidence type="ECO:0000256" key="1">
    <source>
        <dbReference type="SAM" id="MobiDB-lite"/>
    </source>
</evidence>